<keyword evidence="2" id="KW-1185">Reference proteome</keyword>
<proteinExistence type="predicted"/>
<sequence length="141" mass="15049">MASPLDLLAFFRLFFPALINFVLSMPAASYSFSFCLLPAFLALTSAVATSSSDPMCSSSPSLTKSLPSFEGCCFTSSCKHLLIEFRGQFGGTSTCFTSSKDSRLPINEDSLLFSSILNSFPSSETIFASDGSSRFLVAGIV</sequence>
<organism evidence="1 2">
    <name type="scientific">Rhododendron griersonianum</name>
    <dbReference type="NCBI Taxonomy" id="479676"/>
    <lineage>
        <taxon>Eukaryota</taxon>
        <taxon>Viridiplantae</taxon>
        <taxon>Streptophyta</taxon>
        <taxon>Embryophyta</taxon>
        <taxon>Tracheophyta</taxon>
        <taxon>Spermatophyta</taxon>
        <taxon>Magnoliopsida</taxon>
        <taxon>eudicotyledons</taxon>
        <taxon>Gunneridae</taxon>
        <taxon>Pentapetalae</taxon>
        <taxon>asterids</taxon>
        <taxon>Ericales</taxon>
        <taxon>Ericaceae</taxon>
        <taxon>Ericoideae</taxon>
        <taxon>Rhodoreae</taxon>
        <taxon>Rhododendron</taxon>
    </lineage>
</organism>
<name>A0AAV6IY14_9ERIC</name>
<evidence type="ECO:0008006" key="3">
    <source>
        <dbReference type="Google" id="ProtNLM"/>
    </source>
</evidence>
<dbReference type="EMBL" id="JACTNZ010000009">
    <property type="protein sequence ID" value="KAG5533681.1"/>
    <property type="molecule type" value="Genomic_DNA"/>
</dbReference>
<dbReference type="AlphaFoldDB" id="A0AAV6IY14"/>
<evidence type="ECO:0000313" key="2">
    <source>
        <dbReference type="Proteomes" id="UP000823749"/>
    </source>
</evidence>
<evidence type="ECO:0000313" key="1">
    <source>
        <dbReference type="EMBL" id="KAG5533681.1"/>
    </source>
</evidence>
<dbReference type="Proteomes" id="UP000823749">
    <property type="component" value="Chromosome 9"/>
</dbReference>
<gene>
    <name evidence="1" type="ORF">RHGRI_027759</name>
</gene>
<reference evidence="1" key="1">
    <citation type="submission" date="2020-08" db="EMBL/GenBank/DDBJ databases">
        <title>Plant Genome Project.</title>
        <authorList>
            <person name="Zhang R.-G."/>
        </authorList>
    </citation>
    <scope>NUCLEOTIDE SEQUENCE</scope>
    <source>
        <strain evidence="1">WSP0</strain>
        <tissue evidence="1">Leaf</tissue>
    </source>
</reference>
<protein>
    <recommendedName>
        <fullName evidence="3">Secreted protein</fullName>
    </recommendedName>
</protein>
<comment type="caution">
    <text evidence="1">The sequence shown here is derived from an EMBL/GenBank/DDBJ whole genome shotgun (WGS) entry which is preliminary data.</text>
</comment>
<accession>A0AAV6IY14</accession>